<dbReference type="Gene3D" id="3.40.50.1820">
    <property type="entry name" value="alpha/beta hydrolase"/>
    <property type="match status" value="1"/>
</dbReference>
<dbReference type="GO" id="GO:0016787">
    <property type="term" value="F:hydrolase activity"/>
    <property type="evidence" value="ECO:0007669"/>
    <property type="project" value="UniProtKB-KW"/>
</dbReference>
<feature type="transmembrane region" description="Helical" evidence="2">
    <location>
        <begin position="413"/>
        <end position="431"/>
    </location>
</feature>
<evidence type="ECO:0000259" key="3">
    <source>
        <dbReference type="Pfam" id="PF12146"/>
    </source>
</evidence>
<feature type="domain" description="Serine aminopeptidase S33" evidence="3">
    <location>
        <begin position="50"/>
        <end position="148"/>
    </location>
</feature>
<dbReference type="SUPFAM" id="SSF53474">
    <property type="entry name" value="alpha/beta-Hydrolases"/>
    <property type="match status" value="1"/>
</dbReference>
<keyword evidence="2" id="KW-0472">Membrane</keyword>
<proteinExistence type="inferred from homology"/>
<evidence type="ECO:0000256" key="1">
    <source>
        <dbReference type="ARBA" id="ARBA00008645"/>
    </source>
</evidence>
<accession>A0ABQ3ZAV9</accession>
<feature type="transmembrane region" description="Helical" evidence="2">
    <location>
        <begin position="296"/>
        <end position="315"/>
    </location>
</feature>
<feature type="transmembrane region" description="Helical" evidence="2">
    <location>
        <begin position="229"/>
        <end position="251"/>
    </location>
</feature>
<organism evidence="4 5">
    <name type="scientific">Paractinoplanes durhamensis</name>
    <dbReference type="NCBI Taxonomy" id="113563"/>
    <lineage>
        <taxon>Bacteria</taxon>
        <taxon>Bacillati</taxon>
        <taxon>Actinomycetota</taxon>
        <taxon>Actinomycetes</taxon>
        <taxon>Micromonosporales</taxon>
        <taxon>Micromonosporaceae</taxon>
        <taxon>Paractinoplanes</taxon>
    </lineage>
</organism>
<gene>
    <name evidence="4" type="ORF">Adu01nite_82960</name>
</gene>
<feature type="transmembrane region" description="Helical" evidence="2">
    <location>
        <begin position="336"/>
        <end position="356"/>
    </location>
</feature>
<dbReference type="InterPro" id="IPR029058">
    <property type="entry name" value="AB_hydrolase_fold"/>
</dbReference>
<feature type="transmembrane region" description="Helical" evidence="2">
    <location>
        <begin position="443"/>
        <end position="464"/>
    </location>
</feature>
<feature type="transmembrane region" description="Helical" evidence="2">
    <location>
        <begin position="388"/>
        <end position="407"/>
    </location>
</feature>
<evidence type="ECO:0000256" key="2">
    <source>
        <dbReference type="SAM" id="Phobius"/>
    </source>
</evidence>
<feature type="transmembrane region" description="Helical" evidence="2">
    <location>
        <begin position="263"/>
        <end position="284"/>
    </location>
</feature>
<keyword evidence="2" id="KW-1133">Transmembrane helix</keyword>
<dbReference type="Proteomes" id="UP000637628">
    <property type="component" value="Unassembled WGS sequence"/>
</dbReference>
<evidence type="ECO:0000313" key="5">
    <source>
        <dbReference type="Proteomes" id="UP000637628"/>
    </source>
</evidence>
<reference evidence="4 5" key="1">
    <citation type="submission" date="2021-01" db="EMBL/GenBank/DDBJ databases">
        <title>Whole genome shotgun sequence of Actinoplanes durhamensis NBRC 14914.</title>
        <authorList>
            <person name="Komaki H."/>
            <person name="Tamura T."/>
        </authorList>
    </citation>
    <scope>NUCLEOTIDE SEQUENCE [LARGE SCALE GENOMIC DNA]</scope>
    <source>
        <strain evidence="4 5">NBRC 14914</strain>
    </source>
</reference>
<evidence type="ECO:0000313" key="4">
    <source>
        <dbReference type="EMBL" id="GIE06946.1"/>
    </source>
</evidence>
<protein>
    <submittedName>
        <fullName evidence="4">Alpha/beta hydrolase</fullName>
    </submittedName>
</protein>
<keyword evidence="2" id="KW-0812">Transmembrane</keyword>
<comment type="caution">
    <text evidence="4">The sequence shown here is derived from an EMBL/GenBank/DDBJ whole genome shotgun (WGS) entry which is preliminary data.</text>
</comment>
<dbReference type="Pfam" id="PF12146">
    <property type="entry name" value="Hydrolase_4"/>
    <property type="match status" value="1"/>
</dbReference>
<keyword evidence="4" id="KW-0378">Hydrolase</keyword>
<keyword evidence="5" id="KW-1185">Reference proteome</keyword>
<sequence>MVALAALLVALAGVWLIVGAGGDSRRTHVVVDQVPMDEVHPPGAVRHPGVVVAHGFAGSAKLMAQFGDTLAARGYVVVLLDFDGHGANTTPLKMGDDEALQRDLDVAVAHLRSLPDVDPARIALVGHSMGASAVTRYAAGHPDIGATVAISLPDASAARPGHPARLLLLVGGLEFAGFRDAAAQAGGEEVVVPGVEHISILYATRTHRETADFLDNAVGGPLPAPTRRAAGAALLLVALAVGLVPLARLTLGPGTEGWPRFDWPLIGRTTALAAVAATAAALLARFLPTTRLPLALGGYVAALTSITGAALWAYASRRRRHIEAAPTRRARAAPALILYAAITIAVPLQLGLTHVVPVGTRWWLLAVVWAGFALLAYGAERVTGGNSLAALAVSAVTVVVLTAAAIAGLTSSFVLLVAPLLAVLLVWQAAWSAVLHRFQAPRWVIALAGSLLVAWPIATTLPLVG</sequence>
<feature type="transmembrane region" description="Helical" evidence="2">
    <location>
        <begin position="362"/>
        <end position="379"/>
    </location>
</feature>
<name>A0ABQ3ZAV9_9ACTN</name>
<dbReference type="EMBL" id="BOML01000071">
    <property type="protein sequence ID" value="GIE06946.1"/>
    <property type="molecule type" value="Genomic_DNA"/>
</dbReference>
<dbReference type="InterPro" id="IPR050261">
    <property type="entry name" value="FrsA_esterase"/>
</dbReference>
<comment type="similarity">
    <text evidence="1">Belongs to the AB hydrolase superfamily.</text>
</comment>
<dbReference type="PANTHER" id="PTHR22946">
    <property type="entry name" value="DIENELACTONE HYDROLASE DOMAIN-CONTAINING PROTEIN-RELATED"/>
    <property type="match status" value="1"/>
</dbReference>
<dbReference type="InterPro" id="IPR022742">
    <property type="entry name" value="Hydrolase_4"/>
</dbReference>